<keyword evidence="1" id="KW-1133">Transmembrane helix</keyword>
<keyword evidence="3" id="KW-1185">Reference proteome</keyword>
<comment type="caution">
    <text evidence="2">The sequence shown here is derived from an EMBL/GenBank/DDBJ whole genome shotgun (WGS) entry which is preliminary data.</text>
</comment>
<dbReference type="Pfam" id="PF01944">
    <property type="entry name" value="SpoIIM"/>
    <property type="match status" value="1"/>
</dbReference>
<organism evidence="2 3">
    <name type="scientific">Pyrodictium occultum</name>
    <dbReference type="NCBI Taxonomy" id="2309"/>
    <lineage>
        <taxon>Archaea</taxon>
        <taxon>Thermoproteota</taxon>
        <taxon>Thermoprotei</taxon>
        <taxon>Desulfurococcales</taxon>
        <taxon>Pyrodictiaceae</taxon>
        <taxon>Pyrodictium</taxon>
    </lineage>
</organism>
<feature type="transmembrane region" description="Helical" evidence="1">
    <location>
        <begin position="47"/>
        <end position="75"/>
    </location>
</feature>
<keyword evidence="1" id="KW-0812">Transmembrane</keyword>
<dbReference type="PANTHER" id="PTHR35337:SF1">
    <property type="entry name" value="SLR1478 PROTEIN"/>
    <property type="match status" value="1"/>
</dbReference>
<evidence type="ECO:0000313" key="2">
    <source>
        <dbReference type="EMBL" id="KSW12323.1"/>
    </source>
</evidence>
<dbReference type="PANTHER" id="PTHR35337">
    <property type="entry name" value="SLR1478 PROTEIN"/>
    <property type="match status" value="1"/>
</dbReference>
<name>A0A0V8RWA9_PYROC</name>
<accession>A0A0V8RWA9</accession>
<dbReference type="Proteomes" id="UP000053352">
    <property type="component" value="Unassembled WGS sequence"/>
</dbReference>
<reference evidence="2 3" key="1">
    <citation type="submission" date="2015-11" db="EMBL/GenBank/DDBJ databases">
        <title>Genome sequence of Pyrodictium occultum PL-19, a marine hyperthermophilic archaeon isolated from Volcano, Italy.</title>
        <authorList>
            <person name="Utturkar S."/>
            <person name="Huber H."/>
            <person name="Leptihn S."/>
            <person name="Brown S."/>
            <person name="Stetter K.O."/>
            <person name="Podar M."/>
        </authorList>
    </citation>
    <scope>NUCLEOTIDE SEQUENCE [LARGE SCALE GENOMIC DNA]</scope>
    <source>
        <strain evidence="2 3">PL-19</strain>
    </source>
</reference>
<feature type="transmembrane region" description="Helical" evidence="1">
    <location>
        <begin position="95"/>
        <end position="121"/>
    </location>
</feature>
<evidence type="ECO:0008006" key="4">
    <source>
        <dbReference type="Google" id="ProtNLM"/>
    </source>
</evidence>
<keyword evidence="1" id="KW-0472">Membrane</keyword>
<evidence type="ECO:0000313" key="3">
    <source>
        <dbReference type="Proteomes" id="UP000053352"/>
    </source>
</evidence>
<sequence length="163" mass="17282">MLVFNGSIALGFRFPSTSMLQDIEKSFQSIEALPLFHKYVAIALNNIVLALLLAAASIAVLPGLALLAYNGYIIGALARVWVESGQPVEGFLISILPHGIFELTAMLYASSIGLSLAATYLSGGLSRDSLRRALASLAIVVYLLLIAAAVEVTLTPYLASHYG</sequence>
<evidence type="ECO:0000256" key="1">
    <source>
        <dbReference type="SAM" id="Phobius"/>
    </source>
</evidence>
<feature type="transmembrane region" description="Helical" evidence="1">
    <location>
        <begin position="133"/>
        <end position="159"/>
    </location>
</feature>
<proteinExistence type="predicted"/>
<dbReference type="AlphaFoldDB" id="A0A0V8RWA9"/>
<dbReference type="InterPro" id="IPR002798">
    <property type="entry name" value="SpoIIM-like"/>
</dbReference>
<gene>
    <name evidence="2" type="ORF">CF15_06160</name>
</gene>
<protein>
    <recommendedName>
        <fullName evidence="4">Stage II sporulation protein M</fullName>
    </recommendedName>
</protein>
<dbReference type="EMBL" id="LNTB01000001">
    <property type="protein sequence ID" value="KSW12323.1"/>
    <property type="molecule type" value="Genomic_DNA"/>
</dbReference>